<dbReference type="Proteomes" id="UP000321805">
    <property type="component" value="Chromosome"/>
</dbReference>
<evidence type="ECO:0000259" key="1">
    <source>
        <dbReference type="PROSITE" id="PS51819"/>
    </source>
</evidence>
<dbReference type="KEGG" id="bsol:FSW04_18255"/>
<feature type="domain" description="VOC" evidence="1">
    <location>
        <begin position="10"/>
        <end position="125"/>
    </location>
</feature>
<dbReference type="SUPFAM" id="SSF54593">
    <property type="entry name" value="Glyoxalase/Bleomycin resistance protein/Dihydroxybiphenyl dioxygenase"/>
    <property type="match status" value="1"/>
</dbReference>
<keyword evidence="3" id="KW-1185">Reference proteome</keyword>
<dbReference type="PROSITE" id="PS51819">
    <property type="entry name" value="VOC"/>
    <property type="match status" value="1"/>
</dbReference>
<proteinExistence type="predicted"/>
<evidence type="ECO:0000313" key="2">
    <source>
        <dbReference type="EMBL" id="QEC49328.1"/>
    </source>
</evidence>
<dbReference type="PANTHER" id="PTHR36437">
    <property type="entry name" value="GLYOXALASE/BLEOMYCIN RESISTANCE PROTEIN/DIOXYGENASE"/>
    <property type="match status" value="1"/>
</dbReference>
<dbReference type="Gene3D" id="3.10.180.10">
    <property type="entry name" value="2,3-Dihydroxybiphenyl 1,2-Dioxygenase, domain 1"/>
    <property type="match status" value="1"/>
</dbReference>
<name>A0A5B8U968_9ACTN</name>
<sequence>MPSTTSSITEIGRVIIPVADQDRALAFYTEKLGLDVIADIPFGEGDRWIEVAPPGARTAVAFGPVLDGRVGVPTGVSFKTPDADALHDELAARGVDVDDVIAPPGAPRMFFFRDADSNTLHAAQEV</sequence>
<dbReference type="InterPro" id="IPR037523">
    <property type="entry name" value="VOC_core"/>
</dbReference>
<gene>
    <name evidence="2" type="ORF">FSW04_18255</name>
</gene>
<organism evidence="2 3">
    <name type="scientific">Baekduia soli</name>
    <dbReference type="NCBI Taxonomy" id="496014"/>
    <lineage>
        <taxon>Bacteria</taxon>
        <taxon>Bacillati</taxon>
        <taxon>Actinomycetota</taxon>
        <taxon>Thermoleophilia</taxon>
        <taxon>Solirubrobacterales</taxon>
        <taxon>Baekduiaceae</taxon>
        <taxon>Baekduia</taxon>
    </lineage>
</organism>
<protein>
    <submittedName>
        <fullName evidence="2">Glyoxalase</fullName>
    </submittedName>
</protein>
<dbReference type="InterPro" id="IPR029068">
    <property type="entry name" value="Glyas_Bleomycin-R_OHBP_Dase"/>
</dbReference>
<evidence type="ECO:0000313" key="3">
    <source>
        <dbReference type="Proteomes" id="UP000321805"/>
    </source>
</evidence>
<dbReference type="OrthoDB" id="9794917at2"/>
<dbReference type="PANTHER" id="PTHR36437:SF2">
    <property type="entry name" value="GLYOXALASE_BLEOMYCIN RESISTANCE PROTEIN_DIOXYGENASE"/>
    <property type="match status" value="1"/>
</dbReference>
<accession>A0A5B8U968</accession>
<dbReference type="RefSeq" id="WP_146921690.1">
    <property type="nucleotide sequence ID" value="NZ_CP042430.1"/>
</dbReference>
<dbReference type="InterPro" id="IPR004360">
    <property type="entry name" value="Glyas_Fos-R_dOase_dom"/>
</dbReference>
<reference evidence="2 3" key="1">
    <citation type="journal article" date="2018" name="J. Microbiol.">
        <title>Baekduia soli gen. nov., sp. nov., a novel bacterium isolated from the soil of Baekdu Mountain and proposal of a novel family name, Baekduiaceae fam. nov.</title>
        <authorList>
            <person name="An D.S."/>
            <person name="Siddiqi M.Z."/>
            <person name="Kim K.H."/>
            <person name="Yu H.S."/>
            <person name="Im W.T."/>
        </authorList>
    </citation>
    <scope>NUCLEOTIDE SEQUENCE [LARGE SCALE GENOMIC DNA]</scope>
    <source>
        <strain evidence="2 3">BR7-21</strain>
    </source>
</reference>
<dbReference type="EMBL" id="CP042430">
    <property type="protein sequence ID" value="QEC49328.1"/>
    <property type="molecule type" value="Genomic_DNA"/>
</dbReference>
<dbReference type="Pfam" id="PF00903">
    <property type="entry name" value="Glyoxalase"/>
    <property type="match status" value="1"/>
</dbReference>
<dbReference type="AlphaFoldDB" id="A0A5B8U968"/>